<evidence type="ECO:0000256" key="7">
    <source>
        <dbReference type="ARBA" id="ARBA00022553"/>
    </source>
</evidence>
<dbReference type="PROSITE" id="PS50870">
    <property type="entry name" value="AH"/>
    <property type="match status" value="1"/>
</dbReference>
<evidence type="ECO:0000313" key="27">
    <source>
        <dbReference type="EnsemblMetazoa" id="ENSAATROPP015763"/>
    </source>
</evidence>
<feature type="region of interest" description="Disordered" evidence="24">
    <location>
        <begin position="393"/>
        <end position="418"/>
    </location>
</feature>
<evidence type="ECO:0000256" key="10">
    <source>
        <dbReference type="ARBA" id="ARBA00022833"/>
    </source>
</evidence>
<evidence type="ECO:0000256" key="21">
    <source>
        <dbReference type="ARBA" id="ARBA00034102"/>
    </source>
</evidence>
<dbReference type="SMART" id="SM00228">
    <property type="entry name" value="PDZ"/>
    <property type="match status" value="1"/>
</dbReference>
<dbReference type="GO" id="GO:0019904">
    <property type="term" value="F:protein domain specific binding"/>
    <property type="evidence" value="ECO:0007669"/>
    <property type="project" value="InterPro"/>
</dbReference>
<organism evidence="27 28">
    <name type="scientific">Anopheles atroparvus</name>
    <name type="common">European mosquito</name>
    <dbReference type="NCBI Taxonomy" id="41427"/>
    <lineage>
        <taxon>Eukaryota</taxon>
        <taxon>Metazoa</taxon>
        <taxon>Ecdysozoa</taxon>
        <taxon>Arthropoda</taxon>
        <taxon>Hexapoda</taxon>
        <taxon>Insecta</taxon>
        <taxon>Pterygota</taxon>
        <taxon>Neoptera</taxon>
        <taxon>Endopterygota</taxon>
        <taxon>Diptera</taxon>
        <taxon>Nematocera</taxon>
        <taxon>Culicoidea</taxon>
        <taxon>Culicidae</taxon>
        <taxon>Anophelinae</taxon>
        <taxon>Anopheles</taxon>
    </lineage>
</organism>
<dbReference type="SUPFAM" id="SSF50156">
    <property type="entry name" value="PDZ domain-like"/>
    <property type="match status" value="1"/>
</dbReference>
<dbReference type="GO" id="GO:0043005">
    <property type="term" value="C:neuron projection"/>
    <property type="evidence" value="ECO:0007669"/>
    <property type="project" value="UniProtKB-KW"/>
</dbReference>
<dbReference type="GO" id="GO:0006886">
    <property type="term" value="P:intracellular protein transport"/>
    <property type="evidence" value="ECO:0007669"/>
    <property type="project" value="TreeGrafter"/>
</dbReference>
<evidence type="ECO:0000256" key="6">
    <source>
        <dbReference type="ARBA" id="ARBA00022490"/>
    </source>
</evidence>
<dbReference type="EnsemblMetazoa" id="ENSAATROPT017815">
    <property type="protein sequence ID" value="ENSAATROPP015763"/>
    <property type="gene ID" value="ENSAATROPG014551"/>
</dbReference>
<keyword evidence="8" id="KW-0771">Synaptosome</keyword>
<evidence type="ECO:0000256" key="17">
    <source>
        <dbReference type="ARBA" id="ARBA00023288"/>
    </source>
</evidence>
<comment type="subcellular location">
    <subcellularLocation>
        <location evidence="2">Cytoplasm</location>
        <location evidence="2">Cytoskeleton</location>
    </subcellularLocation>
    <subcellularLocation>
        <location evidence="3">Cytoplasm</location>
        <location evidence="3">Perinuclear region</location>
    </subcellularLocation>
    <subcellularLocation>
        <location evidence="4">Membrane</location>
        <topology evidence="4">Lipid-anchor</topology>
    </subcellularLocation>
    <subcellularLocation>
        <location evidence="1">Membrane</location>
        <topology evidence="1">Peripheral membrane protein</topology>
    </subcellularLocation>
    <subcellularLocation>
        <location evidence="22">Postsynaptic density</location>
    </subcellularLocation>
    <subcellularLocation>
        <location evidence="21">Synapse</location>
        <location evidence="21">Synaptosome</location>
    </subcellularLocation>
</comment>
<dbReference type="GO" id="GO:0032588">
    <property type="term" value="C:trans-Golgi network membrane"/>
    <property type="evidence" value="ECO:0007669"/>
    <property type="project" value="TreeGrafter"/>
</dbReference>
<dbReference type="GO" id="GO:0005856">
    <property type="term" value="C:cytoskeleton"/>
    <property type="evidence" value="ECO:0007669"/>
    <property type="project" value="UniProtKB-SubCell"/>
</dbReference>
<dbReference type="GO" id="GO:0014069">
    <property type="term" value="C:postsynaptic density"/>
    <property type="evidence" value="ECO:0007669"/>
    <property type="project" value="UniProtKB-SubCell"/>
</dbReference>
<evidence type="ECO:0000256" key="5">
    <source>
        <dbReference type="ARBA" id="ARBA00017975"/>
    </source>
</evidence>
<feature type="domain" description="PDZ" evidence="25">
    <location>
        <begin position="19"/>
        <end position="102"/>
    </location>
</feature>
<evidence type="ECO:0000256" key="12">
    <source>
        <dbReference type="ARBA" id="ARBA00023018"/>
    </source>
</evidence>
<name>A0AAG5DYM3_ANOAO</name>
<sequence length="479" mass="52979">MLCQRQEMERLGMTVSSGTVVIKKDNSNLIGISIGGGAPLCPCLYIVQVFDGTPASREGTLQSGDELLGVNGVSVKGKTKVEVAKMIQSATDEVVVHYNKLHADPTQGETLDIVLKKMKHRLVEKMSSGTADTLGLSRAILCNDSLVKRLQELERTETMYKGLVEHARRMLKAHFDVLQTYQAFGNIFASISVREPQPRASEAFRIFGELHRNMEKDGIKMIKALKPILADMGTYLHKAIPDTKLTVKRYADAKFSYLSYCLKIKEMDDEEHGYAAIQEPLYRVETGNYEYRLILRCRQDARMKFAKLRSDVLEKIELLECKHARDLASQLRKFIEGLATLAAETVERLESIPNLFPIEVDLKASAFQYKSAIKFQAEEYVDEEVPQADEAIEDGNDAGMGRPGPEPPKTGPTRTNGNDGQLLGGFEEIDLMKGTGGGTSENDLLNELGLAGIDLSVGSKPLSSNLMDDLLVPGADLFK</sequence>
<keyword evidence="15" id="KW-0009">Actin-binding</keyword>
<evidence type="ECO:0000256" key="15">
    <source>
        <dbReference type="ARBA" id="ARBA00023203"/>
    </source>
</evidence>
<dbReference type="GO" id="GO:0098842">
    <property type="term" value="C:postsynaptic early endosome"/>
    <property type="evidence" value="ECO:0007669"/>
    <property type="project" value="TreeGrafter"/>
</dbReference>
<feature type="domain" description="AH" evidence="26">
    <location>
        <begin position="141"/>
        <end position="354"/>
    </location>
</feature>
<keyword evidence="7" id="KW-0597">Phosphoprotein</keyword>
<dbReference type="CDD" id="cd07659">
    <property type="entry name" value="BAR_PICK1"/>
    <property type="match status" value="1"/>
</dbReference>
<dbReference type="PANTHER" id="PTHR12141:SF1">
    <property type="entry name" value="PRKCA-BINDING PROTEIN"/>
    <property type="match status" value="1"/>
</dbReference>
<evidence type="ECO:0000259" key="25">
    <source>
        <dbReference type="PROSITE" id="PS50106"/>
    </source>
</evidence>
<dbReference type="Pfam" id="PF06456">
    <property type="entry name" value="Arfaptin"/>
    <property type="match status" value="1"/>
</dbReference>
<evidence type="ECO:0000256" key="23">
    <source>
        <dbReference type="ARBA" id="ARBA00093501"/>
    </source>
</evidence>
<dbReference type="GO" id="GO:0003779">
    <property type="term" value="F:actin binding"/>
    <property type="evidence" value="ECO:0007669"/>
    <property type="project" value="UniProtKB-KW"/>
</dbReference>
<keyword evidence="17" id="KW-0449">Lipoprotein</keyword>
<accession>A0AAG5DYM3</accession>
<dbReference type="PROSITE" id="PS50106">
    <property type="entry name" value="PDZ"/>
    <property type="match status" value="1"/>
</dbReference>
<evidence type="ECO:0000256" key="14">
    <source>
        <dbReference type="ARBA" id="ARBA00023139"/>
    </source>
</evidence>
<dbReference type="Pfam" id="PF00595">
    <property type="entry name" value="PDZ"/>
    <property type="match status" value="1"/>
</dbReference>
<dbReference type="CDD" id="cd06722">
    <property type="entry name" value="PDZ_PICK1-like"/>
    <property type="match status" value="1"/>
</dbReference>
<dbReference type="Gene3D" id="1.20.1270.60">
    <property type="entry name" value="Arfaptin homology (AH) domain/BAR domain"/>
    <property type="match status" value="1"/>
</dbReference>
<protein>
    <recommendedName>
        <fullName evidence="5">PRKCA-binding protein</fullName>
    </recommendedName>
    <alternativeName>
        <fullName evidence="19">Protein interacting with C kinase 1</fullName>
    </alternativeName>
    <alternativeName>
        <fullName evidence="18">Protein kinase C-alpha-binding protein</fullName>
    </alternativeName>
</protein>
<keyword evidence="11" id="KW-0106">Calcium</keyword>
<evidence type="ECO:0000256" key="2">
    <source>
        <dbReference type="ARBA" id="ARBA00004245"/>
    </source>
</evidence>
<evidence type="ECO:0000256" key="16">
    <source>
        <dbReference type="ARBA" id="ARBA00023212"/>
    </source>
</evidence>
<evidence type="ECO:0000256" key="11">
    <source>
        <dbReference type="ARBA" id="ARBA00022837"/>
    </source>
</evidence>
<dbReference type="PANTHER" id="PTHR12141">
    <property type="entry name" value="ARFAPTIN-RELATED"/>
    <property type="match status" value="1"/>
</dbReference>
<evidence type="ECO:0000256" key="18">
    <source>
        <dbReference type="ARBA" id="ARBA00031097"/>
    </source>
</evidence>
<evidence type="ECO:0000256" key="24">
    <source>
        <dbReference type="SAM" id="MobiDB-lite"/>
    </source>
</evidence>
<dbReference type="GO" id="GO:0002092">
    <property type="term" value="P:positive regulation of receptor internalization"/>
    <property type="evidence" value="ECO:0007669"/>
    <property type="project" value="TreeGrafter"/>
</dbReference>
<dbReference type="SMART" id="SM01015">
    <property type="entry name" value="Arfaptin"/>
    <property type="match status" value="1"/>
</dbReference>
<reference evidence="27" key="1">
    <citation type="submission" date="2024-04" db="UniProtKB">
        <authorList>
            <consortium name="EnsemblMetazoa"/>
        </authorList>
    </citation>
    <scope>IDENTIFICATION</scope>
    <source>
        <strain evidence="27">EBRO</strain>
    </source>
</reference>
<dbReference type="GO" id="GO:0034315">
    <property type="term" value="P:regulation of Arp2/3 complex-mediated actin nucleation"/>
    <property type="evidence" value="ECO:0007669"/>
    <property type="project" value="TreeGrafter"/>
</dbReference>
<comment type="subunit">
    <text evidence="23">Monomer and homodimer. Interacts with CXADR. Interacts presynaptically with the glutamate receptors GRIA2, GRIA3, GRIK3, isoform 3 of GRIA4, isoform A of GRM4, GRM7 and GRM8; with NAPA and NAPB; and with BTG2. The interaction with NAPA and NAPB disrupts the interaction with GRIA2, conducting to the internalization of GRIA2. Interacts with PRKCA; with the amine transporters SLC6A2 and SLC6A3; with the channels ASIC1 and ASIC2; with the GTP-binding proteins ARF1 and ARF3; with the ephrin receptor tyrosine kinases EPHA7, EPHB1 and EPHB2; with ERBB2 and through its PDZ domain with the C-terminal tail of PRLHR. Interacts with UNC5A. Interacts (via AH domain) with NCS1/FREQ; in a calcium-dependent manner. Interacts with F-actin and associates with the ARP2/3 complex. Interacts (via PDZ domain) with ARF1 (activated); the interaction blocks Arp2/3 complex inhibition. Interacts with SORCS3.</text>
</comment>
<dbReference type="GO" id="GO:0048471">
    <property type="term" value="C:perinuclear region of cytoplasm"/>
    <property type="evidence" value="ECO:0007669"/>
    <property type="project" value="UniProtKB-SubCell"/>
</dbReference>
<dbReference type="AlphaFoldDB" id="A0AAG5DYM3"/>
<dbReference type="GO" id="GO:0005080">
    <property type="term" value="F:protein kinase C binding"/>
    <property type="evidence" value="ECO:0007669"/>
    <property type="project" value="TreeGrafter"/>
</dbReference>
<dbReference type="GO" id="GO:0043113">
    <property type="term" value="P:receptor clustering"/>
    <property type="evidence" value="ECO:0007669"/>
    <property type="project" value="TreeGrafter"/>
</dbReference>
<proteinExistence type="predicted"/>
<keyword evidence="10" id="KW-0862">Zinc</keyword>
<dbReference type="SUPFAM" id="SSF103657">
    <property type="entry name" value="BAR/IMD domain-like"/>
    <property type="match status" value="1"/>
</dbReference>
<evidence type="ECO:0000256" key="3">
    <source>
        <dbReference type="ARBA" id="ARBA00004556"/>
    </source>
</evidence>
<comment type="function">
    <text evidence="20">Probable adapter protein that bind to and organize the subcellular localization of a variety of membrane proteins containing some PDZ recognition sequence. Involved in the clustering of various receptors, possibly by acting at the receptor internalization level. Plays a role in synaptic plasticity by regulating the trafficking and internalization of AMPA receptors. May be regulated upon PRKCA activation. May regulate ASIC1/ASIC3 channel. Regulates actin polymerization by inhibiting the actin-nucleating activity of the Arp2/3 complex; the function is competitive with nucleation promoting factors and is linked to neuronal morphology regulation and AMPA receptor (AMPAR) endocytosis. Via interaction with the Arp2/3 complex involved in regulation of synaptic plasicity of excitatory synapses and required for spine shrinkage during long-term depression (LTD). Involved in regulation of astrocyte morphology, antagonistic to Arp2/3 complex activator WASL/N-WASP function.</text>
</comment>
<keyword evidence="16" id="KW-0206">Cytoskeleton</keyword>
<evidence type="ECO:0000256" key="13">
    <source>
        <dbReference type="ARBA" id="ARBA00023136"/>
    </source>
</evidence>
<keyword evidence="28" id="KW-1185">Reference proteome</keyword>
<evidence type="ECO:0000259" key="26">
    <source>
        <dbReference type="PROSITE" id="PS50870"/>
    </source>
</evidence>
<evidence type="ECO:0000256" key="9">
    <source>
        <dbReference type="ARBA" id="ARBA00022723"/>
    </source>
</evidence>
<dbReference type="Gene3D" id="2.30.42.10">
    <property type="match status" value="1"/>
</dbReference>
<evidence type="ECO:0000256" key="19">
    <source>
        <dbReference type="ARBA" id="ARBA00032804"/>
    </source>
</evidence>
<dbReference type="Proteomes" id="UP000075880">
    <property type="component" value="Unassembled WGS sequence"/>
</dbReference>
<dbReference type="GO" id="GO:0005886">
    <property type="term" value="C:plasma membrane"/>
    <property type="evidence" value="ECO:0007669"/>
    <property type="project" value="GOC"/>
</dbReference>
<dbReference type="GO" id="GO:0008021">
    <property type="term" value="C:synaptic vesicle"/>
    <property type="evidence" value="ECO:0007669"/>
    <property type="project" value="TreeGrafter"/>
</dbReference>
<dbReference type="GO" id="GO:0097062">
    <property type="term" value="P:dendritic spine maintenance"/>
    <property type="evidence" value="ECO:0007669"/>
    <property type="project" value="TreeGrafter"/>
</dbReference>
<evidence type="ECO:0000313" key="28">
    <source>
        <dbReference type="Proteomes" id="UP000075880"/>
    </source>
</evidence>
<keyword evidence="14" id="KW-0564">Palmitate</keyword>
<dbReference type="InterPro" id="IPR030798">
    <property type="entry name" value="Arfaptin_fam"/>
</dbReference>
<evidence type="ECO:0000256" key="1">
    <source>
        <dbReference type="ARBA" id="ARBA00004170"/>
    </source>
</evidence>
<dbReference type="InterPro" id="IPR027267">
    <property type="entry name" value="AH/BAR_dom_sf"/>
</dbReference>
<dbReference type="InterPro" id="IPR037959">
    <property type="entry name" value="PICK1_BAR"/>
</dbReference>
<keyword evidence="9" id="KW-0479">Metal-binding</keyword>
<keyword evidence="13" id="KW-0472">Membrane</keyword>
<dbReference type="GO" id="GO:0005543">
    <property type="term" value="F:phospholipid binding"/>
    <property type="evidence" value="ECO:0007669"/>
    <property type="project" value="TreeGrafter"/>
</dbReference>
<dbReference type="InterPro" id="IPR010504">
    <property type="entry name" value="AH_dom"/>
</dbReference>
<dbReference type="InterPro" id="IPR001478">
    <property type="entry name" value="PDZ"/>
</dbReference>
<evidence type="ECO:0000256" key="22">
    <source>
        <dbReference type="ARBA" id="ARBA00034105"/>
    </source>
</evidence>
<dbReference type="FunFam" id="1.20.1270.60:FF:000023">
    <property type="entry name" value="Interacting with PRKCA"/>
    <property type="match status" value="1"/>
</dbReference>
<keyword evidence="6" id="KW-0963">Cytoplasm</keyword>
<dbReference type="GO" id="GO:0046872">
    <property type="term" value="F:metal ion binding"/>
    <property type="evidence" value="ECO:0007669"/>
    <property type="project" value="UniProtKB-KW"/>
</dbReference>
<dbReference type="InterPro" id="IPR036034">
    <property type="entry name" value="PDZ_sf"/>
</dbReference>
<dbReference type="FunFam" id="2.30.42.10:FF:000073">
    <property type="entry name" value="Interacting with PRKCA"/>
    <property type="match status" value="1"/>
</dbReference>
<evidence type="ECO:0000256" key="20">
    <source>
        <dbReference type="ARBA" id="ARBA00033721"/>
    </source>
</evidence>
<keyword evidence="12" id="KW-0770">Synapse</keyword>
<evidence type="ECO:0000256" key="4">
    <source>
        <dbReference type="ARBA" id="ARBA00004635"/>
    </source>
</evidence>
<evidence type="ECO:0000256" key="8">
    <source>
        <dbReference type="ARBA" id="ARBA00022599"/>
    </source>
</evidence>